<reference evidence="8 9" key="1">
    <citation type="submission" date="2016-08" db="EMBL/GenBank/DDBJ databases">
        <title>Genome sequencing of Paenibacillus sp. TI45-13ar, isolated from Korean traditional nuruk.</title>
        <authorList>
            <person name="Kim S.-J."/>
        </authorList>
    </citation>
    <scope>NUCLEOTIDE SEQUENCE [LARGE SCALE GENOMIC DNA]</scope>
    <source>
        <strain evidence="8 9">TI45-13ar</strain>
    </source>
</reference>
<keyword evidence="2" id="KW-0813">Transport</keyword>
<evidence type="ECO:0000256" key="6">
    <source>
        <dbReference type="ARBA" id="ARBA00022683"/>
    </source>
</evidence>
<dbReference type="RefSeq" id="WP_069327028.1">
    <property type="nucleotide sequence ID" value="NZ_MDER01000032.1"/>
</dbReference>
<dbReference type="FunFam" id="3.40.930.10:FF:000009">
    <property type="entry name" value="PTS system, fructose specific IIABC component"/>
    <property type="match status" value="1"/>
</dbReference>
<dbReference type="STRING" id="1886670.PTI45_01595"/>
<evidence type="ECO:0000259" key="7">
    <source>
        <dbReference type="PROSITE" id="PS51094"/>
    </source>
</evidence>
<proteinExistence type="predicted"/>
<keyword evidence="6" id="KW-0598">Phosphotransferase system</keyword>
<dbReference type="Proteomes" id="UP000094578">
    <property type="component" value="Unassembled WGS sequence"/>
</dbReference>
<feature type="domain" description="PTS EIIA type-2" evidence="7">
    <location>
        <begin position="5"/>
        <end position="150"/>
    </location>
</feature>
<dbReference type="GO" id="GO:0008982">
    <property type="term" value="F:protein-N(PI)-phosphohistidine-sugar phosphotransferase activity"/>
    <property type="evidence" value="ECO:0007669"/>
    <property type="project" value="InterPro"/>
</dbReference>
<name>A0A1E3L5Y7_9BACL</name>
<dbReference type="Gene3D" id="3.40.930.10">
    <property type="entry name" value="Mannitol-specific EII, Chain A"/>
    <property type="match status" value="1"/>
</dbReference>
<dbReference type="GO" id="GO:0005737">
    <property type="term" value="C:cytoplasm"/>
    <property type="evidence" value="ECO:0007669"/>
    <property type="project" value="UniProtKB-SubCell"/>
</dbReference>
<evidence type="ECO:0000256" key="4">
    <source>
        <dbReference type="ARBA" id="ARBA00022597"/>
    </source>
</evidence>
<keyword evidence="4" id="KW-0762">Sugar transport</keyword>
<dbReference type="InterPro" id="IPR051541">
    <property type="entry name" value="PTS_SugarTrans_NitroReg"/>
</dbReference>
<evidence type="ECO:0000256" key="1">
    <source>
        <dbReference type="ARBA" id="ARBA00004496"/>
    </source>
</evidence>
<evidence type="ECO:0000313" key="9">
    <source>
        <dbReference type="Proteomes" id="UP000094578"/>
    </source>
</evidence>
<comment type="caution">
    <text evidence="8">The sequence shown here is derived from an EMBL/GenBank/DDBJ whole genome shotgun (WGS) entry which is preliminary data.</text>
</comment>
<dbReference type="Pfam" id="PF00359">
    <property type="entry name" value="PTS_EIIA_2"/>
    <property type="match status" value="1"/>
</dbReference>
<evidence type="ECO:0000313" key="8">
    <source>
        <dbReference type="EMBL" id="ODP29084.1"/>
    </source>
</evidence>
<dbReference type="PANTHER" id="PTHR47738:SF2">
    <property type="entry name" value="PTS SYSTEM FRUCTOSE-LIKE EIIA COMPONENT"/>
    <property type="match status" value="1"/>
</dbReference>
<dbReference type="SUPFAM" id="SSF55804">
    <property type="entry name" value="Phoshotransferase/anion transport protein"/>
    <property type="match status" value="1"/>
</dbReference>
<dbReference type="CDD" id="cd00211">
    <property type="entry name" value="PTS_IIA_fru"/>
    <property type="match status" value="1"/>
</dbReference>
<organism evidence="8 9">
    <name type="scientific">Paenibacillus nuruki</name>
    <dbReference type="NCBI Taxonomy" id="1886670"/>
    <lineage>
        <taxon>Bacteria</taxon>
        <taxon>Bacillati</taxon>
        <taxon>Bacillota</taxon>
        <taxon>Bacilli</taxon>
        <taxon>Bacillales</taxon>
        <taxon>Paenibacillaceae</taxon>
        <taxon>Paenibacillus</taxon>
    </lineage>
</organism>
<accession>A0A1E3L5Y7</accession>
<dbReference type="PANTHER" id="PTHR47738">
    <property type="entry name" value="PTS SYSTEM FRUCTOSE-LIKE EIIA COMPONENT-RELATED"/>
    <property type="match status" value="1"/>
</dbReference>
<dbReference type="PROSITE" id="PS51094">
    <property type="entry name" value="PTS_EIIA_TYPE_2"/>
    <property type="match status" value="1"/>
</dbReference>
<gene>
    <name evidence="8" type="ORF">PTI45_01595</name>
</gene>
<evidence type="ECO:0000256" key="3">
    <source>
        <dbReference type="ARBA" id="ARBA00022553"/>
    </source>
</evidence>
<dbReference type="EC" id="2.7.1.191" evidence="8"/>
<keyword evidence="3" id="KW-0597">Phosphoprotein</keyword>
<evidence type="ECO:0000256" key="5">
    <source>
        <dbReference type="ARBA" id="ARBA00022679"/>
    </source>
</evidence>
<keyword evidence="5 8" id="KW-0808">Transferase</keyword>
<dbReference type="EMBL" id="MDER01000032">
    <property type="protein sequence ID" value="ODP29084.1"/>
    <property type="molecule type" value="Genomic_DNA"/>
</dbReference>
<sequence length="152" mass="16298">MNISELLSTESIFLPSTATTREEAIQQMAAGMKASGAVTNEAAYVDAVMAREQQSSTGIGFGVAIPHGKSAGVAKAALAFSRFAEPIDWESLDDQPAQIAFMIGVPEENAGNEHLQILVALSRKLIHEEFRAELINAQSKQEVIDILTRTIG</sequence>
<keyword evidence="9" id="KW-1185">Reference proteome</keyword>
<dbReference type="PATRIC" id="fig|1886670.3.peg.1623"/>
<evidence type="ECO:0000256" key="2">
    <source>
        <dbReference type="ARBA" id="ARBA00022448"/>
    </source>
</evidence>
<dbReference type="NCBIfam" id="TIGR00848">
    <property type="entry name" value="fruA"/>
    <property type="match status" value="1"/>
</dbReference>
<dbReference type="AlphaFoldDB" id="A0A1E3L5Y7"/>
<dbReference type="PROSITE" id="PS00372">
    <property type="entry name" value="PTS_EIIA_TYPE_2_HIS"/>
    <property type="match status" value="1"/>
</dbReference>
<dbReference type="InterPro" id="IPR002178">
    <property type="entry name" value="PTS_EIIA_type-2_dom"/>
</dbReference>
<comment type="subcellular location">
    <subcellularLocation>
        <location evidence="1">Cytoplasm</location>
    </subcellularLocation>
</comment>
<dbReference type="GO" id="GO:0009401">
    <property type="term" value="P:phosphoenolpyruvate-dependent sugar phosphotransferase system"/>
    <property type="evidence" value="ECO:0007669"/>
    <property type="project" value="UniProtKB-KW"/>
</dbReference>
<dbReference type="InterPro" id="IPR004715">
    <property type="entry name" value="PTS_IIA_fruc"/>
</dbReference>
<protein>
    <submittedName>
        <fullName evidence="8">Protein-N(Pi)-phosphohistidine--sugar phosphotransferase</fullName>
        <ecNumber evidence="8">2.7.1.191</ecNumber>
    </submittedName>
</protein>
<dbReference type="GO" id="GO:0016020">
    <property type="term" value="C:membrane"/>
    <property type="evidence" value="ECO:0007669"/>
    <property type="project" value="InterPro"/>
</dbReference>
<dbReference type="InterPro" id="IPR016152">
    <property type="entry name" value="PTrfase/Anion_transptr"/>
</dbReference>